<evidence type="ECO:0000313" key="8">
    <source>
        <dbReference type="Proteomes" id="UP000192578"/>
    </source>
</evidence>
<dbReference type="GO" id="GO:0003677">
    <property type="term" value="F:DNA binding"/>
    <property type="evidence" value="ECO:0007669"/>
    <property type="project" value="InterPro"/>
</dbReference>
<dbReference type="InterPro" id="IPR036581">
    <property type="entry name" value="Cyanate_lyase_C_sf"/>
</dbReference>
<evidence type="ECO:0000256" key="2">
    <source>
        <dbReference type="ARBA" id="ARBA00023239"/>
    </source>
</evidence>
<dbReference type="EC" id="4.2.1.104" evidence="3"/>
<reference evidence="8" key="1">
    <citation type="submission" date="2017-01" db="EMBL/GenBank/DDBJ databases">
        <title>Comparative genomics of anhydrobiosis in the tardigrade Hypsibius dujardini.</title>
        <authorList>
            <person name="Yoshida Y."/>
            <person name="Koutsovoulos G."/>
            <person name="Laetsch D."/>
            <person name="Stevens L."/>
            <person name="Kumar S."/>
            <person name="Horikawa D."/>
            <person name="Ishino K."/>
            <person name="Komine S."/>
            <person name="Tomita M."/>
            <person name="Blaxter M."/>
            <person name="Arakawa K."/>
        </authorList>
    </citation>
    <scope>NUCLEOTIDE SEQUENCE [LARGE SCALE GENOMIC DNA]</scope>
    <source>
        <strain evidence="8">Z151</strain>
    </source>
</reference>
<sequence>MPLVVSCLLVGFTITTVNMLIFPGVSAGIDCGIAGQCPNILSDSTKKYCCRTEGVAIGYCCDANDYAKFPFDGPTKDFNPQSNSVGGGESPSAVTNKSNESKIPLEIVQSQYRQGPRQVLTDTIIEAKLRKNLTFEQIAQGTGLSLVYVTSALLGQHPLPAKAAKIVGQQLGLSKQDCKLLQTIPQRRAGGGPSDPTIARFSEMIHLYERTLKVLVHEQFGDGVVSAVNFKINLTKVPDPEGGHRAIITLDGKFQPFKPFK</sequence>
<dbReference type="PANTHER" id="PTHR34186:SF2">
    <property type="entry name" value="CYANATE HYDRATASE"/>
    <property type="match status" value="1"/>
</dbReference>
<name>A0A1W0XBM4_HYPEX</name>
<dbReference type="InterPro" id="IPR003712">
    <property type="entry name" value="Cyanate_lyase_C"/>
</dbReference>
<evidence type="ECO:0000259" key="6">
    <source>
        <dbReference type="SMART" id="SM01116"/>
    </source>
</evidence>
<dbReference type="SMART" id="SM01116">
    <property type="entry name" value="Cyanate_lyase"/>
    <property type="match status" value="1"/>
</dbReference>
<dbReference type="Proteomes" id="UP000192578">
    <property type="component" value="Unassembled WGS sequence"/>
</dbReference>
<dbReference type="OrthoDB" id="10019422at2759"/>
<keyword evidence="2 3" id="KW-0456">Lyase</keyword>
<feature type="chain" id="PRO_5013116979" description="Cyanate hydratase" evidence="5">
    <location>
        <begin position="28"/>
        <end position="261"/>
    </location>
</feature>
<comment type="similarity">
    <text evidence="3">Belongs to the cyanase family.</text>
</comment>
<dbReference type="EMBL" id="MTYJ01000005">
    <property type="protein sequence ID" value="OQV24722.1"/>
    <property type="molecule type" value="Genomic_DNA"/>
</dbReference>
<dbReference type="NCBIfam" id="TIGR00673">
    <property type="entry name" value="cynS"/>
    <property type="match status" value="1"/>
</dbReference>
<comment type="function">
    <text evidence="1 3">Catalyzes the reaction of cyanate with bicarbonate to produce ammonia and carbon dioxide.</text>
</comment>
<dbReference type="HAMAP" id="MF_00535">
    <property type="entry name" value="Cyanate_hydrat"/>
    <property type="match status" value="1"/>
</dbReference>
<evidence type="ECO:0000256" key="4">
    <source>
        <dbReference type="SAM" id="MobiDB-lite"/>
    </source>
</evidence>
<protein>
    <recommendedName>
        <fullName evidence="3">Cyanate hydratase</fullName>
        <shortName evidence="3">Cyanase</shortName>
        <ecNumber evidence="3">4.2.1.104</ecNumber>
    </recommendedName>
    <alternativeName>
        <fullName evidence="3">Cyanate hydrolase</fullName>
    </alternativeName>
    <alternativeName>
        <fullName evidence="3">Cyanate lyase</fullName>
    </alternativeName>
</protein>
<organism evidence="7 8">
    <name type="scientific">Hypsibius exemplaris</name>
    <name type="common">Freshwater tardigrade</name>
    <dbReference type="NCBI Taxonomy" id="2072580"/>
    <lineage>
        <taxon>Eukaryota</taxon>
        <taxon>Metazoa</taxon>
        <taxon>Ecdysozoa</taxon>
        <taxon>Tardigrada</taxon>
        <taxon>Eutardigrada</taxon>
        <taxon>Parachela</taxon>
        <taxon>Hypsibioidea</taxon>
        <taxon>Hypsibiidae</taxon>
        <taxon>Hypsibius</taxon>
    </lineage>
</organism>
<comment type="caution">
    <text evidence="7">The sequence shown here is derived from an EMBL/GenBank/DDBJ whole genome shotgun (WGS) entry which is preliminary data.</text>
</comment>
<evidence type="ECO:0000313" key="7">
    <source>
        <dbReference type="EMBL" id="OQV24722.1"/>
    </source>
</evidence>
<feature type="active site" evidence="3">
    <location>
        <position position="200"/>
    </location>
</feature>
<evidence type="ECO:0000256" key="5">
    <source>
        <dbReference type="SAM" id="SignalP"/>
    </source>
</evidence>
<keyword evidence="5" id="KW-0732">Signal</keyword>
<dbReference type="InterPro" id="IPR010982">
    <property type="entry name" value="Lambda_DNA-bd_dom_sf"/>
</dbReference>
<dbReference type="NCBIfam" id="NF002773">
    <property type="entry name" value="PRK02866.1"/>
    <property type="match status" value="1"/>
</dbReference>
<feature type="active site" evidence="3">
    <location>
        <position position="203"/>
    </location>
</feature>
<proteinExistence type="inferred from homology"/>
<keyword evidence="8" id="KW-1185">Reference proteome</keyword>
<dbReference type="Pfam" id="PF21291">
    <property type="entry name" value="CYNS_N"/>
    <property type="match status" value="1"/>
</dbReference>
<dbReference type="SUPFAM" id="SSF55234">
    <property type="entry name" value="Cyanase C-terminal domain"/>
    <property type="match status" value="1"/>
</dbReference>
<feature type="region of interest" description="Disordered" evidence="4">
    <location>
        <begin position="78"/>
        <end position="97"/>
    </location>
</feature>
<dbReference type="SUPFAM" id="SSF47413">
    <property type="entry name" value="lambda repressor-like DNA-binding domains"/>
    <property type="match status" value="1"/>
</dbReference>
<dbReference type="PRINTS" id="PR01693">
    <property type="entry name" value="CYANASE"/>
</dbReference>
<dbReference type="Gene3D" id="1.10.260.40">
    <property type="entry name" value="lambda repressor-like DNA-binding domains"/>
    <property type="match status" value="1"/>
</dbReference>
<comment type="catalytic activity">
    <reaction evidence="3">
        <text>cyanate + hydrogencarbonate + 3 H(+) = NH4(+) + 2 CO2</text>
        <dbReference type="Rhea" id="RHEA:11120"/>
        <dbReference type="ChEBI" id="CHEBI:15378"/>
        <dbReference type="ChEBI" id="CHEBI:16526"/>
        <dbReference type="ChEBI" id="CHEBI:17544"/>
        <dbReference type="ChEBI" id="CHEBI:28938"/>
        <dbReference type="ChEBI" id="CHEBI:29195"/>
        <dbReference type="EC" id="4.2.1.104"/>
    </reaction>
</comment>
<feature type="domain" description="Cyanate lyase C-terminal" evidence="6">
    <location>
        <begin position="187"/>
        <end position="260"/>
    </location>
</feature>
<dbReference type="Gene3D" id="3.30.1160.10">
    <property type="entry name" value="Cyanate lyase, C-terminal domain"/>
    <property type="match status" value="1"/>
</dbReference>
<dbReference type="GO" id="GO:0008824">
    <property type="term" value="F:cyanate hydratase activity"/>
    <property type="evidence" value="ECO:0007669"/>
    <property type="project" value="UniProtKB-UniRule"/>
</dbReference>
<evidence type="ECO:0000256" key="1">
    <source>
        <dbReference type="ARBA" id="ARBA00003561"/>
    </source>
</evidence>
<accession>A0A1W0XBM4</accession>
<feature type="active site" evidence="3">
    <location>
        <position position="226"/>
    </location>
</feature>
<dbReference type="Pfam" id="PF02560">
    <property type="entry name" value="Cyanate_lyase"/>
    <property type="match status" value="1"/>
</dbReference>
<dbReference type="InterPro" id="IPR048564">
    <property type="entry name" value="CYNS_N"/>
</dbReference>
<dbReference type="InterPro" id="IPR008076">
    <property type="entry name" value="Cyanase"/>
</dbReference>
<feature type="signal peptide" evidence="5">
    <location>
        <begin position="1"/>
        <end position="27"/>
    </location>
</feature>
<gene>
    <name evidence="7" type="ORF">BV898_01314</name>
</gene>
<evidence type="ECO:0000256" key="3">
    <source>
        <dbReference type="HAMAP-Rule" id="MF_03139"/>
    </source>
</evidence>
<dbReference type="AlphaFoldDB" id="A0A1W0XBM4"/>
<dbReference type="PANTHER" id="PTHR34186">
    <property type="entry name" value="CYANATE HYDRATASE"/>
    <property type="match status" value="1"/>
</dbReference>